<evidence type="ECO:0000313" key="8">
    <source>
        <dbReference type="EMBL" id="GGJ75164.1"/>
    </source>
</evidence>
<dbReference type="CDD" id="cd18785">
    <property type="entry name" value="SF2_C"/>
    <property type="match status" value="1"/>
</dbReference>
<keyword evidence="9" id="KW-1185">Reference proteome</keyword>
<dbReference type="EMBL" id="BMQB01000001">
    <property type="protein sequence ID" value="GGJ75164.1"/>
    <property type="molecule type" value="Genomic_DNA"/>
</dbReference>
<dbReference type="Pfam" id="PF04851">
    <property type="entry name" value="ResIII"/>
    <property type="match status" value="1"/>
</dbReference>
<dbReference type="SUPFAM" id="SSF52540">
    <property type="entry name" value="P-loop containing nucleoside triphosphate hydrolases"/>
    <property type="match status" value="1"/>
</dbReference>
<feature type="domain" description="Helicase ATP-binding" evidence="6">
    <location>
        <begin position="451"/>
        <end position="601"/>
    </location>
</feature>
<dbReference type="PANTHER" id="PTHR11274">
    <property type="entry name" value="RAD25/XP-B DNA REPAIR HELICASE"/>
    <property type="match status" value="1"/>
</dbReference>
<sequence>MGGTHDTHQQLSQALAEIDQLRAENRDLRAEVDRLRRTLGQPTAPDVPVCSNAGASAAPHLAVGALPCADRGSPPEMKIALFRALFAGRNDVYATRWVSTRTGKKGWSPAEADPWAKRDDADRVFLPLTDAVIDRHLRGSDDPRQDLHIGLYPMLPDDTCQLLAVDFDSRTWAEDAAAYAATCADVGIPTAVEISRSGDGAHVWTFFTAPVAAATARALGFALLRQTIAGRAQMGLASYDRFFPAQDFLPTRSKGPARFGNLIALPLQGTRRRDNQTVFCDPVTWQPHPDQFAYLSSIERMTPADVVKLADEYGDIDIGHTTTGAVAPPPLAKGVKRPKKLRARADATINIPTGRLAPDMIAALKHAASLHNPEFYRRQNQRFSTYGTPRFVHCYTDDNKHLHLPRGLADKAIRLFATAGTRITITTTLPEHPPITATFVGALNPTQDEAVDAMAAHTTGVLVAPPGTGKTVMACALIAHHKQPTAILVNKAELLTQWRERLTTFLDLGDATIGHLGGGKDKRGGTVDLIMLQSLAHRDAPNGLLDRYGLVIVDECHAVGAPAAEAAIRKVGVQRWIGLTATPFRADGMDDIITMQCGPVRHEIDAEQHFPHLLDVHTTDFTTDEPGTDGASIQAIYGELAADSARNDLITAHITDAHHRGRNSIVLTNRVDHIEALTRRLRAQGLAPLELHGKISKTERTTVRAALAADSDEPLLLVAIDKVAGEGFDVPRLDTLFLVSPISFKGLIIQRVGRIMRKTAAGKSHVEVHDYHDRHVPLLDRMHGKRRRFLARHLGFTNV</sequence>
<dbReference type="PANTHER" id="PTHR11274:SF0">
    <property type="entry name" value="GENERAL TRANSCRIPTION AND DNA REPAIR FACTOR IIH HELICASE SUBUNIT XPB"/>
    <property type="match status" value="1"/>
</dbReference>
<evidence type="ECO:0000259" key="6">
    <source>
        <dbReference type="PROSITE" id="PS51192"/>
    </source>
</evidence>
<dbReference type="Pfam" id="PF22548">
    <property type="entry name" value="AEP-TOTE"/>
    <property type="match status" value="1"/>
</dbReference>
<accession>A0A8J3FAJ5</accession>
<dbReference type="PROSITE" id="PS51194">
    <property type="entry name" value="HELICASE_CTER"/>
    <property type="match status" value="1"/>
</dbReference>
<proteinExistence type="predicted"/>
<evidence type="ECO:0000256" key="3">
    <source>
        <dbReference type="ARBA" id="ARBA00022806"/>
    </source>
</evidence>
<dbReference type="SMART" id="SM00487">
    <property type="entry name" value="DEXDc"/>
    <property type="match status" value="1"/>
</dbReference>
<evidence type="ECO:0000256" key="4">
    <source>
        <dbReference type="ARBA" id="ARBA00022840"/>
    </source>
</evidence>
<keyword evidence="4" id="KW-0067">ATP-binding</keyword>
<evidence type="ECO:0000259" key="7">
    <source>
        <dbReference type="PROSITE" id="PS51194"/>
    </source>
</evidence>
<feature type="coiled-coil region" evidence="5">
    <location>
        <begin position="11"/>
        <end position="38"/>
    </location>
</feature>
<evidence type="ECO:0000256" key="5">
    <source>
        <dbReference type="SAM" id="Coils"/>
    </source>
</evidence>
<evidence type="ECO:0000256" key="2">
    <source>
        <dbReference type="ARBA" id="ARBA00022801"/>
    </source>
</evidence>
<dbReference type="AlphaFoldDB" id="A0A8J3FAJ5"/>
<dbReference type="RefSeq" id="WP_189168031.1">
    <property type="nucleotide sequence ID" value="NZ_BMQB01000001.1"/>
</dbReference>
<dbReference type="PROSITE" id="PS51192">
    <property type="entry name" value="HELICASE_ATP_BIND_1"/>
    <property type="match status" value="1"/>
</dbReference>
<gene>
    <name evidence="8" type="ORF">GCM10010123_01420</name>
</gene>
<dbReference type="InterPro" id="IPR006935">
    <property type="entry name" value="Helicase/UvrB_N"/>
</dbReference>
<keyword evidence="5" id="KW-0175">Coiled coil</keyword>
<reference evidence="8" key="2">
    <citation type="submission" date="2020-09" db="EMBL/GenBank/DDBJ databases">
        <authorList>
            <person name="Sun Q."/>
            <person name="Ohkuma M."/>
        </authorList>
    </citation>
    <scope>NUCLEOTIDE SEQUENCE</scope>
    <source>
        <strain evidence="8">JCM 3090</strain>
    </source>
</reference>
<keyword evidence="1" id="KW-0547">Nucleotide-binding</keyword>
<dbReference type="SMART" id="SM00490">
    <property type="entry name" value="HELICc"/>
    <property type="match status" value="1"/>
</dbReference>
<keyword evidence="2" id="KW-0378">Hydrolase</keyword>
<dbReference type="GO" id="GO:0003677">
    <property type="term" value="F:DNA binding"/>
    <property type="evidence" value="ECO:0007669"/>
    <property type="project" value="InterPro"/>
</dbReference>
<comment type="caution">
    <text evidence="8">The sequence shown here is derived from an EMBL/GenBank/DDBJ whole genome shotgun (WGS) entry which is preliminary data.</text>
</comment>
<dbReference type="GO" id="GO:0005524">
    <property type="term" value="F:ATP binding"/>
    <property type="evidence" value="ECO:0007669"/>
    <property type="project" value="UniProtKB-KW"/>
</dbReference>
<dbReference type="InterPro" id="IPR054347">
    <property type="entry name" value="TOTE_primase"/>
</dbReference>
<dbReference type="InterPro" id="IPR027417">
    <property type="entry name" value="P-loop_NTPase"/>
</dbReference>
<dbReference type="Pfam" id="PF00271">
    <property type="entry name" value="Helicase_C"/>
    <property type="match status" value="1"/>
</dbReference>
<dbReference type="InterPro" id="IPR014001">
    <property type="entry name" value="Helicase_ATP-bd"/>
</dbReference>
<dbReference type="InterPro" id="IPR050615">
    <property type="entry name" value="ATP-dep_DNA_Helicase"/>
</dbReference>
<dbReference type="InterPro" id="IPR001650">
    <property type="entry name" value="Helicase_C-like"/>
</dbReference>
<dbReference type="GO" id="GO:0016787">
    <property type="term" value="F:hydrolase activity"/>
    <property type="evidence" value="ECO:0007669"/>
    <property type="project" value="UniProtKB-KW"/>
</dbReference>
<evidence type="ECO:0000313" key="9">
    <source>
        <dbReference type="Proteomes" id="UP000649739"/>
    </source>
</evidence>
<keyword evidence="3 8" id="KW-0347">Helicase</keyword>
<dbReference type="Gene3D" id="3.40.50.300">
    <property type="entry name" value="P-loop containing nucleotide triphosphate hydrolases"/>
    <property type="match status" value="2"/>
</dbReference>
<feature type="domain" description="Helicase C-terminal" evidence="7">
    <location>
        <begin position="649"/>
        <end position="799"/>
    </location>
</feature>
<organism evidence="8 9">
    <name type="scientific">Pilimelia anulata</name>
    <dbReference type="NCBI Taxonomy" id="53371"/>
    <lineage>
        <taxon>Bacteria</taxon>
        <taxon>Bacillati</taxon>
        <taxon>Actinomycetota</taxon>
        <taxon>Actinomycetes</taxon>
        <taxon>Micromonosporales</taxon>
        <taxon>Micromonosporaceae</taxon>
        <taxon>Pilimelia</taxon>
    </lineage>
</organism>
<reference evidence="8" key="1">
    <citation type="journal article" date="2014" name="Int. J. Syst. Evol. Microbiol.">
        <title>Complete genome sequence of Corynebacterium casei LMG S-19264T (=DSM 44701T), isolated from a smear-ripened cheese.</title>
        <authorList>
            <consortium name="US DOE Joint Genome Institute (JGI-PGF)"/>
            <person name="Walter F."/>
            <person name="Albersmeier A."/>
            <person name="Kalinowski J."/>
            <person name="Ruckert C."/>
        </authorList>
    </citation>
    <scope>NUCLEOTIDE SEQUENCE</scope>
    <source>
        <strain evidence="8">JCM 3090</strain>
    </source>
</reference>
<dbReference type="Proteomes" id="UP000649739">
    <property type="component" value="Unassembled WGS sequence"/>
</dbReference>
<evidence type="ECO:0000256" key="1">
    <source>
        <dbReference type="ARBA" id="ARBA00022741"/>
    </source>
</evidence>
<name>A0A8J3FAJ5_9ACTN</name>
<dbReference type="CDD" id="cd17926">
    <property type="entry name" value="DEXHc_RE"/>
    <property type="match status" value="1"/>
</dbReference>
<dbReference type="GO" id="GO:0004386">
    <property type="term" value="F:helicase activity"/>
    <property type="evidence" value="ECO:0007669"/>
    <property type="project" value="UniProtKB-KW"/>
</dbReference>
<protein>
    <submittedName>
        <fullName evidence="8">Helicase</fullName>
    </submittedName>
</protein>